<feature type="transmembrane region" description="Helical" evidence="7">
    <location>
        <begin position="171"/>
        <end position="196"/>
    </location>
</feature>
<evidence type="ECO:0000256" key="4">
    <source>
        <dbReference type="ARBA" id="ARBA00022692"/>
    </source>
</evidence>
<proteinExistence type="inferred from homology"/>
<reference evidence="9 10" key="1">
    <citation type="submission" date="2019-07" db="EMBL/GenBank/DDBJ databases">
        <authorList>
            <person name="Kim J."/>
        </authorList>
    </citation>
    <scope>NUCLEOTIDE SEQUENCE [LARGE SCALE GENOMIC DNA]</scope>
    <source>
        <strain evidence="9 10">G13</strain>
    </source>
</reference>
<feature type="transmembrane region" description="Helical" evidence="7">
    <location>
        <begin position="126"/>
        <end position="146"/>
    </location>
</feature>
<protein>
    <submittedName>
        <fullName evidence="9">Sugar ABC transporter permease</fullName>
    </submittedName>
</protein>
<dbReference type="PROSITE" id="PS50928">
    <property type="entry name" value="ABC_TM1"/>
    <property type="match status" value="1"/>
</dbReference>
<dbReference type="InterPro" id="IPR051393">
    <property type="entry name" value="ABC_transporter_permease"/>
</dbReference>
<dbReference type="PANTHER" id="PTHR30193:SF44">
    <property type="entry name" value="LACTOSE TRANSPORT SYSTEM PERMEASE PROTEIN LACF"/>
    <property type="match status" value="1"/>
</dbReference>
<feature type="transmembrane region" description="Helical" evidence="7">
    <location>
        <begin position="284"/>
        <end position="302"/>
    </location>
</feature>
<dbReference type="AlphaFoldDB" id="A0A559J7T8"/>
<keyword evidence="4 7" id="KW-0812">Transmembrane</keyword>
<dbReference type="EMBL" id="VNJJ01000019">
    <property type="protein sequence ID" value="TVX95934.1"/>
    <property type="molecule type" value="Genomic_DNA"/>
</dbReference>
<feature type="transmembrane region" description="Helical" evidence="7">
    <location>
        <begin position="217"/>
        <end position="240"/>
    </location>
</feature>
<keyword evidence="6 7" id="KW-0472">Membrane</keyword>
<dbReference type="CDD" id="cd06261">
    <property type="entry name" value="TM_PBP2"/>
    <property type="match status" value="1"/>
</dbReference>
<dbReference type="GO" id="GO:0055085">
    <property type="term" value="P:transmembrane transport"/>
    <property type="evidence" value="ECO:0007669"/>
    <property type="project" value="InterPro"/>
</dbReference>
<accession>A0A559J7T8</accession>
<gene>
    <name evidence="9" type="ORF">FPZ45_22200</name>
</gene>
<feature type="transmembrane region" description="Helical" evidence="7">
    <location>
        <begin position="84"/>
        <end position="105"/>
    </location>
</feature>
<evidence type="ECO:0000256" key="2">
    <source>
        <dbReference type="ARBA" id="ARBA00022448"/>
    </source>
</evidence>
<name>A0A559J7T8_9BACL</name>
<feature type="domain" description="ABC transmembrane type-1" evidence="8">
    <location>
        <begin position="80"/>
        <end position="298"/>
    </location>
</feature>
<dbReference type="RefSeq" id="WP_144706644.1">
    <property type="nucleotide sequence ID" value="NZ_VNJJ01000019.1"/>
</dbReference>
<dbReference type="GO" id="GO:0005886">
    <property type="term" value="C:plasma membrane"/>
    <property type="evidence" value="ECO:0007669"/>
    <property type="project" value="UniProtKB-SubCell"/>
</dbReference>
<evidence type="ECO:0000256" key="5">
    <source>
        <dbReference type="ARBA" id="ARBA00022989"/>
    </source>
</evidence>
<evidence type="ECO:0000313" key="9">
    <source>
        <dbReference type="EMBL" id="TVX95934.1"/>
    </source>
</evidence>
<evidence type="ECO:0000259" key="8">
    <source>
        <dbReference type="PROSITE" id="PS50928"/>
    </source>
</evidence>
<dbReference type="Pfam" id="PF00528">
    <property type="entry name" value="BPD_transp_1"/>
    <property type="match status" value="1"/>
</dbReference>
<dbReference type="InterPro" id="IPR000515">
    <property type="entry name" value="MetI-like"/>
</dbReference>
<dbReference type="SUPFAM" id="SSF161098">
    <property type="entry name" value="MetI-like"/>
    <property type="match status" value="1"/>
</dbReference>
<evidence type="ECO:0000256" key="1">
    <source>
        <dbReference type="ARBA" id="ARBA00004651"/>
    </source>
</evidence>
<keyword evidence="3" id="KW-1003">Cell membrane</keyword>
<keyword evidence="5 7" id="KW-1133">Transmembrane helix</keyword>
<dbReference type="PANTHER" id="PTHR30193">
    <property type="entry name" value="ABC TRANSPORTER PERMEASE PROTEIN"/>
    <property type="match status" value="1"/>
</dbReference>
<organism evidence="9 10">
    <name type="scientific">Cohnella terricola</name>
    <dbReference type="NCBI Taxonomy" id="1289167"/>
    <lineage>
        <taxon>Bacteria</taxon>
        <taxon>Bacillati</taxon>
        <taxon>Bacillota</taxon>
        <taxon>Bacilli</taxon>
        <taxon>Bacillales</taxon>
        <taxon>Paenibacillaceae</taxon>
        <taxon>Cohnella</taxon>
    </lineage>
</organism>
<keyword evidence="2 7" id="KW-0813">Transport</keyword>
<evidence type="ECO:0000256" key="3">
    <source>
        <dbReference type="ARBA" id="ARBA00022475"/>
    </source>
</evidence>
<feature type="transmembrane region" description="Helical" evidence="7">
    <location>
        <begin position="14"/>
        <end position="33"/>
    </location>
</feature>
<dbReference type="InterPro" id="IPR035906">
    <property type="entry name" value="MetI-like_sf"/>
</dbReference>
<comment type="caution">
    <text evidence="9">The sequence shown here is derived from an EMBL/GenBank/DDBJ whole genome shotgun (WGS) entry which is preliminary data.</text>
</comment>
<dbReference type="OrthoDB" id="9785836at2"/>
<evidence type="ECO:0000313" key="10">
    <source>
        <dbReference type="Proteomes" id="UP000316330"/>
    </source>
</evidence>
<comment type="subcellular location">
    <subcellularLocation>
        <location evidence="1 7">Cell membrane</location>
        <topology evidence="1 7">Multi-pass membrane protein</topology>
    </subcellularLocation>
</comment>
<sequence>MVENSFIREIRKNWALFALLLPAFVIVLVNNYIPMLGSFIAFKDIRYTKPGFIQNMIASPWVGFKNFEFLFNSNSAFIITRNTILYNVLFMVLGTVLAVLLAILLNEVTGKRKAKVYQNITFIPYFISYVAVAYLVYAFLSFNYGLVNQGLLKALGIAEIDWYSSKEYWPLILTIVVMWKWTGYNAVVYLAGISGINSEYFEAAQIDGASKMKQIRYITLPSLAPFIIIMNLLALGRIFYSDFGLFFQTTMNIGALYDTTLVIDTYVYNSLAITGELGMASAAGFYQAIVGLALVLMSNFVVKKLDRDSALF</sequence>
<dbReference type="Proteomes" id="UP000316330">
    <property type="component" value="Unassembled WGS sequence"/>
</dbReference>
<comment type="similarity">
    <text evidence="7">Belongs to the binding-protein-dependent transport system permease family.</text>
</comment>
<keyword evidence="10" id="KW-1185">Reference proteome</keyword>
<dbReference type="Gene3D" id="1.10.3720.10">
    <property type="entry name" value="MetI-like"/>
    <property type="match status" value="1"/>
</dbReference>
<evidence type="ECO:0000256" key="6">
    <source>
        <dbReference type="ARBA" id="ARBA00023136"/>
    </source>
</evidence>
<evidence type="ECO:0000256" key="7">
    <source>
        <dbReference type="RuleBase" id="RU363032"/>
    </source>
</evidence>